<keyword evidence="3" id="KW-1185">Reference proteome</keyword>
<name>A0ABW7GCU0_9BURK</name>
<evidence type="ECO:0000313" key="3">
    <source>
        <dbReference type="Proteomes" id="UP001606305"/>
    </source>
</evidence>
<organism evidence="2 3">
    <name type="scientific">Pelomonas nitida</name>
    <dbReference type="NCBI Taxonomy" id="3299027"/>
    <lineage>
        <taxon>Bacteria</taxon>
        <taxon>Pseudomonadati</taxon>
        <taxon>Pseudomonadota</taxon>
        <taxon>Betaproteobacteria</taxon>
        <taxon>Burkholderiales</taxon>
        <taxon>Sphaerotilaceae</taxon>
        <taxon>Roseateles</taxon>
    </lineage>
</organism>
<comment type="caution">
    <text evidence="2">The sequence shown here is derived from an EMBL/GenBank/DDBJ whole genome shotgun (WGS) entry which is preliminary data.</text>
</comment>
<dbReference type="Pfam" id="PF04738">
    <property type="entry name" value="Lant_dehydr_N"/>
    <property type="match status" value="1"/>
</dbReference>
<accession>A0ABW7GCU0</accession>
<dbReference type="EMBL" id="JBIGIA010000028">
    <property type="protein sequence ID" value="MFG6459706.1"/>
    <property type="molecule type" value="Genomic_DNA"/>
</dbReference>
<evidence type="ECO:0000259" key="1">
    <source>
        <dbReference type="Pfam" id="PF04738"/>
    </source>
</evidence>
<proteinExistence type="predicted"/>
<evidence type="ECO:0000313" key="2">
    <source>
        <dbReference type="EMBL" id="MFG6459706.1"/>
    </source>
</evidence>
<dbReference type="InterPro" id="IPR006827">
    <property type="entry name" value="Lant_deHydtase_N"/>
</dbReference>
<dbReference type="RefSeq" id="WP_394491983.1">
    <property type="nucleotide sequence ID" value="NZ_JBIGIA010000028.1"/>
</dbReference>
<gene>
    <name evidence="2" type="ORF">ACG00X_22975</name>
</gene>
<protein>
    <submittedName>
        <fullName evidence="2">Lantibiotic dehydratase</fullName>
    </submittedName>
</protein>
<sequence>MTTPLKLRTPPVLAGAAAPHLTRAGAQGWRLWRDAVLRSTGFPAEHLLSLADPALAAATCLLDTHEAATAAAWRAAQRHLKACLDGLLARLKDGDPEHTQALAACKRALKDAQRCRPAALAALPADSALALNEALQRTEAARRSFETAYEQALTRSAEALRKAAGDPLLRQAVSWQNHAALTTALDPLARGEDMAGTRRRQREALLTNYLQRYCLKNDTIGFFGPMAWIRLGGEGTGHFERGPALVGERTVRFEDWPLHAYAERLAADPAMRPWLAPRLQPICRLENDCLYLPGGACLALEPGEAQLLSLCDGVTPAGIIAEALLANPFSAWRDSDDILEALERLYQADRIQWGFRVPTTDPQPELTLEQELLQLPDEAPRHEALQGLKRLCAARDVLAQARGDDARLAEALQDLDAVFHELTGSAPRRRGGEPYGGRALVYEDCHRDIKVEWPETALDRLRGPLDFVLSSGRWFTARAAESFQARFLEAHAALMGAGQANGQGRVALHDFWLRIQSIVFVDQEPIVALAQELRQRWEQLLKPFDEPGQRRVERRCTDLMEAFVQAFPQQGRVWAQARYQSPDLMFCTTDAAGWLQGKALAVLGEVHLGCNTIATNMFASLHPQPERLRAQLRADLGDPYPLPRLSTSASATPIRTQWLEDPAGIVEILFSLDAVPRNPSMAKHIADLDVVREGDRLVVRDERDGWSADLLDVVGDFLSLSVMNHFGVLHRRVHTPRITLDRLVVQRESWRVPVAQLAAVLEGVTDDRAAFRALHRMAAEQGWPERVFVKAPWEDKPFFCDLSSPLLVRHLAKQVRAGGVEGDIVVSEMLPDVGDLWLQDAQGERYASELRVVCVHGDDIRITQEHH</sequence>
<reference evidence="2 3" key="1">
    <citation type="submission" date="2024-09" db="EMBL/GenBank/DDBJ databases">
        <title>Novel species of the genus Pelomonas and Roseateles isolated from streams.</title>
        <authorList>
            <person name="Lu H."/>
        </authorList>
    </citation>
    <scope>NUCLEOTIDE SEQUENCE [LARGE SCALE GENOMIC DNA]</scope>
    <source>
        <strain evidence="2 3">BYS96W</strain>
    </source>
</reference>
<feature type="domain" description="Lantibiotic dehydratase N-terminal" evidence="1">
    <location>
        <begin position="166"/>
        <end position="489"/>
    </location>
</feature>
<dbReference type="Proteomes" id="UP001606305">
    <property type="component" value="Unassembled WGS sequence"/>
</dbReference>